<gene>
    <name evidence="6" type="ORF">AWB68_03492</name>
</gene>
<evidence type="ECO:0000256" key="2">
    <source>
        <dbReference type="ARBA" id="ARBA00022833"/>
    </source>
</evidence>
<evidence type="ECO:0000259" key="5">
    <source>
        <dbReference type="SMART" id="SM00829"/>
    </source>
</evidence>
<evidence type="ECO:0000256" key="3">
    <source>
        <dbReference type="ARBA" id="ARBA00023002"/>
    </source>
</evidence>
<comment type="caution">
    <text evidence="6">The sequence shown here is derived from an EMBL/GenBank/DDBJ whole genome shotgun (WGS) entry which is preliminary data.</text>
</comment>
<dbReference type="SUPFAM" id="SSF50129">
    <property type="entry name" value="GroES-like"/>
    <property type="match status" value="1"/>
</dbReference>
<dbReference type="EMBL" id="FCON02000035">
    <property type="protein sequence ID" value="SAL64280.1"/>
    <property type="molecule type" value="Genomic_DNA"/>
</dbReference>
<dbReference type="InterPro" id="IPR050129">
    <property type="entry name" value="Zn_alcohol_dh"/>
</dbReference>
<organism evidence="6 7">
    <name type="scientific">Caballeronia choica</name>
    <dbReference type="NCBI Taxonomy" id="326476"/>
    <lineage>
        <taxon>Bacteria</taxon>
        <taxon>Pseudomonadati</taxon>
        <taxon>Pseudomonadota</taxon>
        <taxon>Betaproteobacteria</taxon>
        <taxon>Burkholderiales</taxon>
        <taxon>Burkholderiaceae</taxon>
        <taxon>Caballeronia</taxon>
    </lineage>
</organism>
<feature type="domain" description="Enoyl reductase (ER)" evidence="5">
    <location>
        <begin position="14"/>
        <end position="351"/>
    </location>
</feature>
<keyword evidence="1 4" id="KW-0479">Metal-binding</keyword>
<keyword evidence="3" id="KW-0560">Oxidoreductase</keyword>
<dbReference type="InterPro" id="IPR020843">
    <property type="entry name" value="ER"/>
</dbReference>
<dbReference type="Proteomes" id="UP000054770">
    <property type="component" value="Unassembled WGS sequence"/>
</dbReference>
<dbReference type="PANTHER" id="PTHR43401:SF4">
    <property type="entry name" value="D-ARABINOSE 1-DEHYDROGENASE (NADP(+))"/>
    <property type="match status" value="1"/>
</dbReference>
<accession>A0A158J7H5</accession>
<sequence length="362" mass="36894">MRQCGHTMRGVQLREPGNVALTTLPVPAAGAGEVVLRVLAAGLCQTDLHIRSAADSRTPDGTTLGHEIAGVVEEIGAGVTQWGPGDRVVVHPCWSCGACSACLAGRQNACRRTGGRLNPPPTPGVTKNGGMSDYVSAPASALVSIGDLDPAIAATLTDAALTPYHAIRTCSELLHPGSTAVIIGLGGLGNLAAQILRATTATRVVATDISSEAIDAARPWADVTLRSDDPMFAETVIAMTEGFGADVVLDFVGNDATLRLAAAIVGRSGAIRVVGLSGGAYPFVARSAGNPLPRGVSIMCPYGGTYGDLAAVIALAQRGDIKPLVTRFALDDAMTAFDALESGSIRGRAVLIPGDAGNPTSR</sequence>
<dbReference type="InterPro" id="IPR013154">
    <property type="entry name" value="ADH-like_N"/>
</dbReference>
<reference evidence="6" key="1">
    <citation type="submission" date="2016-01" db="EMBL/GenBank/DDBJ databases">
        <authorList>
            <person name="Peeters C."/>
        </authorList>
    </citation>
    <scope>NUCLEOTIDE SEQUENCE [LARGE SCALE GENOMIC DNA]</scope>
    <source>
        <strain evidence="6">LMG 22940</strain>
    </source>
</reference>
<protein>
    <submittedName>
        <fullName evidence="6">Alcohol dehydrogenase</fullName>
    </submittedName>
</protein>
<keyword evidence="7" id="KW-1185">Reference proteome</keyword>
<proteinExistence type="inferred from homology"/>
<name>A0A158J7H5_9BURK</name>
<keyword evidence="2 4" id="KW-0862">Zinc</keyword>
<dbReference type="AlphaFoldDB" id="A0A158J7H5"/>
<dbReference type="Gene3D" id="3.40.50.720">
    <property type="entry name" value="NAD(P)-binding Rossmann-like Domain"/>
    <property type="match status" value="1"/>
</dbReference>
<evidence type="ECO:0000313" key="6">
    <source>
        <dbReference type="EMBL" id="SAL64280.1"/>
    </source>
</evidence>
<dbReference type="PROSITE" id="PS00059">
    <property type="entry name" value="ADH_ZINC"/>
    <property type="match status" value="1"/>
</dbReference>
<dbReference type="SMART" id="SM00829">
    <property type="entry name" value="PKS_ER"/>
    <property type="match status" value="1"/>
</dbReference>
<dbReference type="RefSeq" id="WP_200828722.1">
    <property type="nucleotide sequence ID" value="NZ_FCON02000035.1"/>
</dbReference>
<dbReference type="InterPro" id="IPR013149">
    <property type="entry name" value="ADH-like_C"/>
</dbReference>
<comment type="similarity">
    <text evidence="4">Belongs to the zinc-containing alcohol dehydrogenase family.</text>
</comment>
<dbReference type="PANTHER" id="PTHR43401">
    <property type="entry name" value="L-THREONINE 3-DEHYDROGENASE"/>
    <property type="match status" value="1"/>
</dbReference>
<evidence type="ECO:0000256" key="4">
    <source>
        <dbReference type="RuleBase" id="RU361277"/>
    </source>
</evidence>
<dbReference type="SUPFAM" id="SSF51735">
    <property type="entry name" value="NAD(P)-binding Rossmann-fold domains"/>
    <property type="match status" value="1"/>
</dbReference>
<dbReference type="Pfam" id="PF00107">
    <property type="entry name" value="ADH_zinc_N"/>
    <property type="match status" value="1"/>
</dbReference>
<dbReference type="Pfam" id="PF08240">
    <property type="entry name" value="ADH_N"/>
    <property type="match status" value="1"/>
</dbReference>
<evidence type="ECO:0000256" key="1">
    <source>
        <dbReference type="ARBA" id="ARBA00022723"/>
    </source>
</evidence>
<comment type="cofactor">
    <cofactor evidence="4">
        <name>Zn(2+)</name>
        <dbReference type="ChEBI" id="CHEBI:29105"/>
    </cofactor>
</comment>
<dbReference type="InterPro" id="IPR011032">
    <property type="entry name" value="GroES-like_sf"/>
</dbReference>
<dbReference type="GO" id="GO:0008270">
    <property type="term" value="F:zinc ion binding"/>
    <property type="evidence" value="ECO:0007669"/>
    <property type="project" value="InterPro"/>
</dbReference>
<dbReference type="Gene3D" id="3.90.180.10">
    <property type="entry name" value="Medium-chain alcohol dehydrogenases, catalytic domain"/>
    <property type="match status" value="1"/>
</dbReference>
<dbReference type="InterPro" id="IPR002328">
    <property type="entry name" value="ADH_Zn_CS"/>
</dbReference>
<dbReference type="GO" id="GO:0016616">
    <property type="term" value="F:oxidoreductase activity, acting on the CH-OH group of donors, NAD or NADP as acceptor"/>
    <property type="evidence" value="ECO:0007669"/>
    <property type="project" value="UniProtKB-ARBA"/>
</dbReference>
<dbReference type="InterPro" id="IPR036291">
    <property type="entry name" value="NAD(P)-bd_dom_sf"/>
</dbReference>
<evidence type="ECO:0000313" key="7">
    <source>
        <dbReference type="Proteomes" id="UP000054770"/>
    </source>
</evidence>